<dbReference type="InParanoid" id="A0A0D2JNM7"/>
<feature type="domain" description="Response regulatory" evidence="6">
    <location>
        <begin position="263"/>
        <end position="379"/>
    </location>
</feature>
<dbReference type="STRING" id="1429043.X474_25545"/>
<evidence type="ECO:0000256" key="1">
    <source>
        <dbReference type="ARBA" id="ARBA00000085"/>
    </source>
</evidence>
<keyword evidence="3 4" id="KW-0597">Phosphoprotein</keyword>
<dbReference type="SMART" id="SM00388">
    <property type="entry name" value="HisKA"/>
    <property type="match status" value="1"/>
</dbReference>
<dbReference type="GO" id="GO:0000155">
    <property type="term" value="F:phosphorelay sensor kinase activity"/>
    <property type="evidence" value="ECO:0007669"/>
    <property type="project" value="InterPro"/>
</dbReference>
<dbReference type="Pfam" id="PF00512">
    <property type="entry name" value="HisKA"/>
    <property type="match status" value="1"/>
</dbReference>
<dbReference type="InterPro" id="IPR003594">
    <property type="entry name" value="HATPase_dom"/>
</dbReference>
<dbReference type="PROSITE" id="PS50110">
    <property type="entry name" value="RESPONSE_REGULATORY"/>
    <property type="match status" value="1"/>
</dbReference>
<dbReference type="PANTHER" id="PTHR43065:SF42">
    <property type="entry name" value="TWO-COMPONENT SENSOR PPRA"/>
    <property type="match status" value="1"/>
</dbReference>
<evidence type="ECO:0000259" key="6">
    <source>
        <dbReference type="PROSITE" id="PS50110"/>
    </source>
</evidence>
<dbReference type="Pfam" id="PF00072">
    <property type="entry name" value="Response_reg"/>
    <property type="match status" value="1"/>
</dbReference>
<dbReference type="EC" id="2.7.13.3" evidence="2"/>
<dbReference type="InterPro" id="IPR003661">
    <property type="entry name" value="HisK_dim/P_dom"/>
</dbReference>
<keyword evidence="7" id="KW-0808">Transferase</keyword>
<dbReference type="InterPro" id="IPR001789">
    <property type="entry name" value="Sig_transdc_resp-reg_receiver"/>
</dbReference>
<dbReference type="Gene3D" id="3.30.565.10">
    <property type="entry name" value="Histidine kinase-like ATPase, C-terminal domain"/>
    <property type="match status" value="1"/>
</dbReference>
<proteinExistence type="predicted"/>
<dbReference type="SUPFAM" id="SSF52172">
    <property type="entry name" value="CheY-like"/>
    <property type="match status" value="1"/>
</dbReference>
<dbReference type="PANTHER" id="PTHR43065">
    <property type="entry name" value="SENSOR HISTIDINE KINASE"/>
    <property type="match status" value="1"/>
</dbReference>
<dbReference type="SMART" id="SM00387">
    <property type="entry name" value="HATPase_c"/>
    <property type="match status" value="1"/>
</dbReference>
<dbReference type="SUPFAM" id="SSF47384">
    <property type="entry name" value="Homodimeric domain of signal transducing histidine kinase"/>
    <property type="match status" value="1"/>
</dbReference>
<dbReference type="SUPFAM" id="SSF55874">
    <property type="entry name" value="ATPase domain of HSP90 chaperone/DNA topoisomerase II/histidine kinase"/>
    <property type="match status" value="1"/>
</dbReference>
<dbReference type="InterPro" id="IPR004358">
    <property type="entry name" value="Sig_transdc_His_kin-like_C"/>
</dbReference>
<dbReference type="PATRIC" id="fig|1429043.3.peg.5398"/>
<gene>
    <name evidence="7" type="ORF">X474_25545</name>
</gene>
<dbReference type="Proteomes" id="UP000032233">
    <property type="component" value="Unassembled WGS sequence"/>
</dbReference>
<dbReference type="CDD" id="cd00156">
    <property type="entry name" value="REC"/>
    <property type="match status" value="1"/>
</dbReference>
<dbReference type="PROSITE" id="PS50109">
    <property type="entry name" value="HIS_KIN"/>
    <property type="match status" value="1"/>
</dbReference>
<dbReference type="AlphaFoldDB" id="A0A0D2JNM7"/>
<dbReference type="Pfam" id="PF02518">
    <property type="entry name" value="HATPase_c"/>
    <property type="match status" value="1"/>
</dbReference>
<evidence type="ECO:0000313" key="7">
    <source>
        <dbReference type="EMBL" id="KIX11095.1"/>
    </source>
</evidence>
<dbReference type="PRINTS" id="PR00344">
    <property type="entry name" value="BCTRLSENSOR"/>
</dbReference>
<organism evidence="7 8">
    <name type="scientific">Dethiosulfatarculus sandiegensis</name>
    <dbReference type="NCBI Taxonomy" id="1429043"/>
    <lineage>
        <taxon>Bacteria</taxon>
        <taxon>Pseudomonadati</taxon>
        <taxon>Thermodesulfobacteriota</taxon>
        <taxon>Desulfarculia</taxon>
        <taxon>Desulfarculales</taxon>
        <taxon>Desulfarculaceae</taxon>
        <taxon>Dethiosulfatarculus</taxon>
    </lineage>
</organism>
<comment type="caution">
    <text evidence="7">The sequence shown here is derived from an EMBL/GenBank/DDBJ whole genome shotgun (WGS) entry which is preliminary data.</text>
</comment>
<keyword evidence="8" id="KW-1185">Reference proteome</keyword>
<dbReference type="Gene3D" id="3.40.50.2300">
    <property type="match status" value="1"/>
</dbReference>
<evidence type="ECO:0000256" key="2">
    <source>
        <dbReference type="ARBA" id="ARBA00012438"/>
    </source>
</evidence>
<dbReference type="SMART" id="SM00448">
    <property type="entry name" value="REC"/>
    <property type="match status" value="1"/>
</dbReference>
<comment type="catalytic activity">
    <reaction evidence="1">
        <text>ATP + protein L-histidine = ADP + protein N-phospho-L-histidine.</text>
        <dbReference type="EC" id="2.7.13.3"/>
    </reaction>
</comment>
<keyword evidence="7" id="KW-0418">Kinase</keyword>
<evidence type="ECO:0000259" key="5">
    <source>
        <dbReference type="PROSITE" id="PS50109"/>
    </source>
</evidence>
<sequence length="386" mass="42315">MEKNLRQAQKMEAAGSLAGGIAHDFNNILAAMIGYVNLAMHQLEDQGMARRNLDMVVKASLRARNLIKQILAFSRHSEKEPKPLNISPVVKEAVKLVRASMPSSIEIRQDIISDPGNVLGDPGQIHQIVMNLCTNAGHAMGENAGVLTIEVGLRSLNAAEANLKPDLRPGNYVYIIISDTGHGIEEKLKERIFEPYFTTKESHEGTGLGLAVVHGIVKGMGGDISVSSESGKGTSFTILIPSISQEAAKVPTKEKISLGQGERILFVDDEELLVDVATQMLPRLGYRVTGFTSSREALKSFQENPNGFDLVITDYTMPKMIGTQLAREISKLRPEIPILLCTGFNKDDEAEKYKEFGVRAILLKPLYEHELAEVVRQMLDKGNNNG</sequence>
<protein>
    <recommendedName>
        <fullName evidence="2">histidine kinase</fullName>
        <ecNumber evidence="2">2.7.13.3</ecNumber>
    </recommendedName>
</protein>
<evidence type="ECO:0000256" key="4">
    <source>
        <dbReference type="PROSITE-ProRule" id="PRU00169"/>
    </source>
</evidence>
<dbReference type="Gene3D" id="1.10.287.130">
    <property type="match status" value="1"/>
</dbReference>
<feature type="modified residue" description="4-aspartylphosphate" evidence="4">
    <location>
        <position position="314"/>
    </location>
</feature>
<dbReference type="CDD" id="cd00082">
    <property type="entry name" value="HisKA"/>
    <property type="match status" value="1"/>
</dbReference>
<dbReference type="InterPro" id="IPR011006">
    <property type="entry name" value="CheY-like_superfamily"/>
</dbReference>
<feature type="domain" description="Histidine kinase" evidence="5">
    <location>
        <begin position="20"/>
        <end position="244"/>
    </location>
</feature>
<dbReference type="InterPro" id="IPR036890">
    <property type="entry name" value="HATPase_C_sf"/>
</dbReference>
<reference evidence="7 8" key="1">
    <citation type="submission" date="2013-11" db="EMBL/GenBank/DDBJ databases">
        <title>Metagenomic analysis of a methanogenic consortium involved in long chain n-alkane degradation.</title>
        <authorList>
            <person name="Davidova I.A."/>
            <person name="Callaghan A.V."/>
            <person name="Wawrik B."/>
            <person name="Pruitt S."/>
            <person name="Marks C."/>
            <person name="Duncan K.E."/>
            <person name="Suflita J.M."/>
        </authorList>
    </citation>
    <scope>NUCLEOTIDE SEQUENCE [LARGE SCALE GENOMIC DNA]</scope>
    <source>
        <strain evidence="7 8">SPR</strain>
    </source>
</reference>
<accession>A0A0D2JNM7</accession>
<dbReference type="EMBL" id="AZAC01000067">
    <property type="protein sequence ID" value="KIX11095.1"/>
    <property type="molecule type" value="Genomic_DNA"/>
</dbReference>
<dbReference type="InterPro" id="IPR005467">
    <property type="entry name" value="His_kinase_dom"/>
</dbReference>
<evidence type="ECO:0000256" key="3">
    <source>
        <dbReference type="ARBA" id="ARBA00022553"/>
    </source>
</evidence>
<name>A0A0D2JNM7_9BACT</name>
<dbReference type="InterPro" id="IPR036097">
    <property type="entry name" value="HisK_dim/P_sf"/>
</dbReference>
<evidence type="ECO:0000313" key="8">
    <source>
        <dbReference type="Proteomes" id="UP000032233"/>
    </source>
</evidence>